<reference evidence="5" key="1">
    <citation type="journal article" date="2013" name="Nature">
        <title>Pan genome of the phytoplankton Emiliania underpins its global distribution.</title>
        <authorList>
            <person name="Read B.A."/>
            <person name="Kegel J."/>
            <person name="Klute M.J."/>
            <person name="Kuo A."/>
            <person name="Lefebvre S.C."/>
            <person name="Maumus F."/>
            <person name="Mayer C."/>
            <person name="Miller J."/>
            <person name="Monier A."/>
            <person name="Salamov A."/>
            <person name="Young J."/>
            <person name="Aguilar M."/>
            <person name="Claverie J.M."/>
            <person name="Frickenhaus S."/>
            <person name="Gonzalez K."/>
            <person name="Herman E.K."/>
            <person name="Lin Y.C."/>
            <person name="Napier J."/>
            <person name="Ogata H."/>
            <person name="Sarno A.F."/>
            <person name="Shmutz J."/>
            <person name="Schroeder D."/>
            <person name="de Vargas C."/>
            <person name="Verret F."/>
            <person name="von Dassow P."/>
            <person name="Valentin K."/>
            <person name="Van de Peer Y."/>
            <person name="Wheeler G."/>
            <person name="Dacks J.B."/>
            <person name="Delwiche C.F."/>
            <person name="Dyhrman S.T."/>
            <person name="Glockner G."/>
            <person name="John U."/>
            <person name="Richards T."/>
            <person name="Worden A.Z."/>
            <person name="Zhang X."/>
            <person name="Grigoriev I.V."/>
            <person name="Allen A.E."/>
            <person name="Bidle K."/>
            <person name="Borodovsky M."/>
            <person name="Bowler C."/>
            <person name="Brownlee C."/>
            <person name="Cock J.M."/>
            <person name="Elias M."/>
            <person name="Gladyshev V.N."/>
            <person name="Groth M."/>
            <person name="Guda C."/>
            <person name="Hadaegh A."/>
            <person name="Iglesias-Rodriguez M.D."/>
            <person name="Jenkins J."/>
            <person name="Jones B.M."/>
            <person name="Lawson T."/>
            <person name="Leese F."/>
            <person name="Lindquist E."/>
            <person name="Lobanov A."/>
            <person name="Lomsadze A."/>
            <person name="Malik S.B."/>
            <person name="Marsh M.E."/>
            <person name="Mackinder L."/>
            <person name="Mock T."/>
            <person name="Mueller-Roeber B."/>
            <person name="Pagarete A."/>
            <person name="Parker M."/>
            <person name="Probert I."/>
            <person name="Quesneville H."/>
            <person name="Raines C."/>
            <person name="Rensing S.A."/>
            <person name="Riano-Pachon D.M."/>
            <person name="Richier S."/>
            <person name="Rokitta S."/>
            <person name="Shiraiwa Y."/>
            <person name="Soanes D.M."/>
            <person name="van der Giezen M."/>
            <person name="Wahlund T.M."/>
            <person name="Williams B."/>
            <person name="Wilson W."/>
            <person name="Wolfe G."/>
            <person name="Wurch L.L."/>
        </authorList>
    </citation>
    <scope>NUCLEOTIDE SEQUENCE</scope>
</reference>
<dbReference type="Proteomes" id="UP000013827">
    <property type="component" value="Unassembled WGS sequence"/>
</dbReference>
<keyword evidence="5" id="KW-1185">Reference proteome</keyword>
<reference evidence="4" key="2">
    <citation type="submission" date="2024-10" db="UniProtKB">
        <authorList>
            <consortium name="EnsemblProtists"/>
        </authorList>
    </citation>
    <scope>IDENTIFICATION</scope>
</reference>
<evidence type="ECO:0000313" key="4">
    <source>
        <dbReference type="EnsemblProtists" id="EOD35495"/>
    </source>
</evidence>
<feature type="domain" description="RING-type" evidence="3">
    <location>
        <begin position="164"/>
        <end position="199"/>
    </location>
</feature>
<evidence type="ECO:0000259" key="3">
    <source>
        <dbReference type="PROSITE" id="PS50089"/>
    </source>
</evidence>
<dbReference type="AlphaFoldDB" id="A0A0D3KIB0"/>
<dbReference type="PaxDb" id="2903-EOD35495"/>
<dbReference type="PROSITE" id="PS50089">
    <property type="entry name" value="ZF_RING_2"/>
    <property type="match status" value="1"/>
</dbReference>
<dbReference type="SUPFAM" id="SSF57850">
    <property type="entry name" value="RING/U-box"/>
    <property type="match status" value="1"/>
</dbReference>
<dbReference type="InterPro" id="IPR001841">
    <property type="entry name" value="Znf_RING"/>
</dbReference>
<dbReference type="KEGG" id="ehx:EMIHUDRAFT_98509"/>
<name>A0A0D3KIB0_EMIH1</name>
<evidence type="ECO:0000313" key="5">
    <source>
        <dbReference type="Proteomes" id="UP000013827"/>
    </source>
</evidence>
<keyword evidence="1" id="KW-0863">Zinc-finger</keyword>
<dbReference type="GO" id="GO:0008270">
    <property type="term" value="F:zinc ion binding"/>
    <property type="evidence" value="ECO:0007669"/>
    <property type="project" value="UniProtKB-KW"/>
</dbReference>
<evidence type="ECO:0000256" key="1">
    <source>
        <dbReference type="PROSITE-ProRule" id="PRU00175"/>
    </source>
</evidence>
<keyword evidence="1" id="KW-0479">Metal-binding</keyword>
<dbReference type="InterPro" id="IPR051728">
    <property type="entry name" value="RING-FYVE_E3_ubiquitin-ligase"/>
</dbReference>
<dbReference type="eggNOG" id="ENOG502SW0M">
    <property type="taxonomic scope" value="Eukaryota"/>
</dbReference>
<feature type="region of interest" description="Disordered" evidence="2">
    <location>
        <begin position="1"/>
        <end position="33"/>
    </location>
</feature>
<accession>A0A0D3KIB0</accession>
<dbReference type="Pfam" id="PF13920">
    <property type="entry name" value="zf-C3HC4_3"/>
    <property type="match status" value="1"/>
</dbReference>
<dbReference type="RefSeq" id="XP_005787924.1">
    <property type="nucleotide sequence ID" value="XM_005787867.1"/>
</dbReference>
<dbReference type="PANTHER" id="PTHR14879:SF5">
    <property type="entry name" value="RING-TYPE DOMAIN-CONTAINING PROTEIN"/>
    <property type="match status" value="1"/>
</dbReference>
<dbReference type="GeneID" id="17280765"/>
<dbReference type="Gene3D" id="3.30.40.10">
    <property type="entry name" value="Zinc/RING finger domain, C3HC4 (zinc finger)"/>
    <property type="match status" value="1"/>
</dbReference>
<evidence type="ECO:0000256" key="2">
    <source>
        <dbReference type="SAM" id="MobiDB-lite"/>
    </source>
</evidence>
<feature type="compositionally biased region" description="Basic and acidic residues" evidence="2">
    <location>
        <begin position="24"/>
        <end position="33"/>
    </location>
</feature>
<organism evidence="4 5">
    <name type="scientific">Emiliania huxleyi (strain CCMP1516)</name>
    <dbReference type="NCBI Taxonomy" id="280463"/>
    <lineage>
        <taxon>Eukaryota</taxon>
        <taxon>Haptista</taxon>
        <taxon>Haptophyta</taxon>
        <taxon>Prymnesiophyceae</taxon>
        <taxon>Isochrysidales</taxon>
        <taxon>Noelaerhabdaceae</taxon>
        <taxon>Emiliania</taxon>
    </lineage>
</organism>
<dbReference type="EnsemblProtists" id="EOD35495">
    <property type="protein sequence ID" value="EOD35495"/>
    <property type="gene ID" value="EMIHUDRAFT_98509"/>
</dbReference>
<dbReference type="InterPro" id="IPR013083">
    <property type="entry name" value="Znf_RING/FYVE/PHD"/>
</dbReference>
<protein>
    <recommendedName>
        <fullName evidence="3">RING-type domain-containing protein</fullName>
    </recommendedName>
</protein>
<dbReference type="HOGENOM" id="CLU_830115_0_0_1"/>
<keyword evidence="1" id="KW-0862">Zinc</keyword>
<proteinExistence type="predicted"/>
<sequence length="335" mass="35518">MPARAAAELRAQEERAAQLASEQEAVRRAEREAAELADAAEQAALREDAELAEALRRSEVDAEEALVRRVSRCEEAVSSESTGGGGDLVRRVERLEASLGAATEGSLEERVGAIERLIGPEAGEAAEQHLPVTEPLAAVSLADAGLDTGRPAAPESTMGGETTCIVCFARVKSHAAVPCGHLCACGPCSELMRECPYCREPVMMWMVLSLISVAVLLHQQPFMVRPRREKLVPLTLAIGAAVRWAGPIVESSAINVTARSLLTPLEYVSSKPPRRTLSSAYAKTARKFDRLLDTNSTVQQLAGRPSPNLPLIGASLITSGSASAVLLPGAEAARQ</sequence>
<dbReference type="PANTHER" id="PTHR14879">
    <property type="entry name" value="CASPASE REGULATOR, RING FINGER DOMAIN-CONTAINING"/>
    <property type="match status" value="1"/>
</dbReference>